<dbReference type="SUPFAM" id="SSF63829">
    <property type="entry name" value="Calcium-dependent phosphotriesterase"/>
    <property type="match status" value="1"/>
</dbReference>
<accession>A0AA37QFY4</accession>
<dbReference type="EMBL" id="BRXS01000003">
    <property type="protein sequence ID" value="GLC25695.1"/>
    <property type="molecule type" value="Genomic_DNA"/>
</dbReference>
<name>A0AA37QFY4_9BACT</name>
<dbReference type="RefSeq" id="WP_284350156.1">
    <property type="nucleotide sequence ID" value="NZ_BRXS01000003.1"/>
</dbReference>
<dbReference type="Proteomes" id="UP001161325">
    <property type="component" value="Unassembled WGS sequence"/>
</dbReference>
<protein>
    <recommendedName>
        <fullName evidence="4">Phytase-like domain-containing protein</fullName>
    </recommendedName>
</protein>
<evidence type="ECO:0000313" key="2">
    <source>
        <dbReference type="EMBL" id="GLC25695.1"/>
    </source>
</evidence>
<reference evidence="2" key="1">
    <citation type="submission" date="2022-08" db="EMBL/GenBank/DDBJ databases">
        <title>Draft genome sequencing of Roseisolibacter agri AW1220.</title>
        <authorList>
            <person name="Tobiishi Y."/>
            <person name="Tonouchi A."/>
        </authorList>
    </citation>
    <scope>NUCLEOTIDE SEQUENCE</scope>
    <source>
        <strain evidence="2">AW1220</strain>
    </source>
</reference>
<sequence length="460" mass="47484">MRRFPLLALGVVAAVPAAQAQSRPPIRPLGPVVAKTTAPVGLVTSVRALPGGRVLLNDALQRRVVLLDSTLANATVVADTTAATGNAYGGRIGGLIPFRGDSTLFVDAASMSMLVIDPNGKVGRTLSVPRAQDANALVSAAFGTPGFDAKGRLVYRSMPQFRFAGPPPGAAGGSGAMPLPEMPDSAALVRVDLATRAVDTVGFVKTPKIRMQVTESGEGRRSISSVFNPLPQADDWAVLSDGTIAIVRGRDYHLDLVTPDGTTRSAAKVPFDWQRLTDEQKVTFMDSVKAQRARMGAVGGMDMGGAPRMMMQINEGPGGPPPRGGGERRVQVEGGMQVAVGGPPGAGGPSAAAGGAAAAAAAPLIFVDPSELPDYRPPFLANSARADAQGNVWIRTTAAATAPGALVYDVVNAKGELVDRVQVPAGRQIMGFGPDGSVFLMAREGQGATATTTLERARIR</sequence>
<keyword evidence="3" id="KW-1185">Reference proteome</keyword>
<feature type="signal peptide" evidence="1">
    <location>
        <begin position="1"/>
        <end position="20"/>
    </location>
</feature>
<proteinExistence type="predicted"/>
<comment type="caution">
    <text evidence="2">The sequence shown here is derived from an EMBL/GenBank/DDBJ whole genome shotgun (WGS) entry which is preliminary data.</text>
</comment>
<keyword evidence="1" id="KW-0732">Signal</keyword>
<evidence type="ECO:0000256" key="1">
    <source>
        <dbReference type="SAM" id="SignalP"/>
    </source>
</evidence>
<gene>
    <name evidence="2" type="ORF">rosag_22080</name>
</gene>
<organism evidence="2 3">
    <name type="scientific">Roseisolibacter agri</name>
    <dbReference type="NCBI Taxonomy" id="2014610"/>
    <lineage>
        <taxon>Bacteria</taxon>
        <taxon>Pseudomonadati</taxon>
        <taxon>Gemmatimonadota</taxon>
        <taxon>Gemmatimonadia</taxon>
        <taxon>Gemmatimonadales</taxon>
        <taxon>Gemmatimonadaceae</taxon>
        <taxon>Roseisolibacter</taxon>
    </lineage>
</organism>
<evidence type="ECO:0000313" key="3">
    <source>
        <dbReference type="Proteomes" id="UP001161325"/>
    </source>
</evidence>
<dbReference type="AlphaFoldDB" id="A0AA37QFY4"/>
<feature type="chain" id="PRO_5041298334" description="Phytase-like domain-containing protein" evidence="1">
    <location>
        <begin position="21"/>
        <end position="460"/>
    </location>
</feature>
<evidence type="ECO:0008006" key="4">
    <source>
        <dbReference type="Google" id="ProtNLM"/>
    </source>
</evidence>